<accession>A0A1I4TBH0</accession>
<feature type="domain" description="PPM-type phosphatase" evidence="1">
    <location>
        <begin position="93"/>
        <end position="355"/>
    </location>
</feature>
<name>A0A1I4TBH0_9BURK</name>
<organism evidence="2 3">
    <name type="scientific">Rugamonas rubra</name>
    <dbReference type="NCBI Taxonomy" id="758825"/>
    <lineage>
        <taxon>Bacteria</taxon>
        <taxon>Pseudomonadati</taxon>
        <taxon>Pseudomonadota</taxon>
        <taxon>Betaproteobacteria</taxon>
        <taxon>Burkholderiales</taxon>
        <taxon>Oxalobacteraceae</taxon>
        <taxon>Telluria group</taxon>
        <taxon>Rugamonas</taxon>
    </lineage>
</organism>
<dbReference type="Pfam" id="PF13672">
    <property type="entry name" value="PP2C_2"/>
    <property type="match status" value="1"/>
</dbReference>
<protein>
    <submittedName>
        <fullName evidence="2">Protein phosphatase 2C</fullName>
    </submittedName>
</protein>
<dbReference type="EMBL" id="FOTW01000030">
    <property type="protein sequence ID" value="SFM74005.1"/>
    <property type="molecule type" value="Genomic_DNA"/>
</dbReference>
<dbReference type="SUPFAM" id="SSF81606">
    <property type="entry name" value="PP2C-like"/>
    <property type="match status" value="1"/>
</dbReference>
<keyword evidence="3" id="KW-1185">Reference proteome</keyword>
<sequence length="372" mass="40074">MPTTLDLHADLASGAISGTPALPGDYDIELAYRLDGPPGGAERRASVKLLVNADPRSMWQNLPSKRDDVYWKPDEDSGFIDAGALKLVAASKRGRSHAHVGSFRDDDFSLAHLPQSGWHVAVVADGAGSAKFSRRGAQLICAEALQHLQRTLDGAEGQAIDQAAQAYGALLAQAPDDATKELARQTLHGKLFVTVGHAAYYAVKAIVREVAAQGDPQTSYKDYSSTALIAACKRYPFGTLHVAYWVGDGAVGVYSKRDGVTLLGEVDSGEYSGQTRFLDPGEVSQEALLRRTRFALTDTDSALVLMSDGVSDPKFETDARLARAAVWDELWQELEQTGALAADAAAPQQQLLDWLDFWSAGNHDDRTIAIIH</sequence>
<dbReference type="Gene3D" id="3.60.40.10">
    <property type="entry name" value="PPM-type phosphatase domain"/>
    <property type="match status" value="1"/>
</dbReference>
<evidence type="ECO:0000259" key="1">
    <source>
        <dbReference type="Pfam" id="PF13672"/>
    </source>
</evidence>
<dbReference type="InterPro" id="IPR001932">
    <property type="entry name" value="PPM-type_phosphatase-like_dom"/>
</dbReference>
<dbReference type="AlphaFoldDB" id="A0A1I4TBH0"/>
<dbReference type="Proteomes" id="UP000199470">
    <property type="component" value="Unassembled WGS sequence"/>
</dbReference>
<gene>
    <name evidence="2" type="ORF">SAMN02982985_05144</name>
</gene>
<evidence type="ECO:0000313" key="2">
    <source>
        <dbReference type="EMBL" id="SFM74005.1"/>
    </source>
</evidence>
<reference evidence="2 3" key="1">
    <citation type="submission" date="2016-10" db="EMBL/GenBank/DDBJ databases">
        <authorList>
            <person name="de Groot N.N."/>
        </authorList>
    </citation>
    <scope>NUCLEOTIDE SEQUENCE [LARGE SCALE GENOMIC DNA]</scope>
    <source>
        <strain evidence="2 3">ATCC 43154</strain>
    </source>
</reference>
<evidence type="ECO:0000313" key="3">
    <source>
        <dbReference type="Proteomes" id="UP000199470"/>
    </source>
</evidence>
<proteinExistence type="predicted"/>
<dbReference type="STRING" id="758825.SAMN02982985_05144"/>
<dbReference type="InterPro" id="IPR036457">
    <property type="entry name" value="PPM-type-like_dom_sf"/>
</dbReference>